<feature type="region of interest" description="Disordered" evidence="1">
    <location>
        <begin position="353"/>
        <end position="381"/>
    </location>
</feature>
<dbReference type="GO" id="GO:0019902">
    <property type="term" value="F:phosphatase binding"/>
    <property type="evidence" value="ECO:0007669"/>
    <property type="project" value="InterPro"/>
</dbReference>
<dbReference type="EMBL" id="LR824012">
    <property type="protein sequence ID" value="CAH0628891.1"/>
    <property type="molecule type" value="Genomic_DNA"/>
</dbReference>
<evidence type="ECO:0000313" key="3">
    <source>
        <dbReference type="Proteomes" id="UP001154114"/>
    </source>
</evidence>
<feature type="compositionally biased region" description="Low complexity" evidence="1">
    <location>
        <begin position="359"/>
        <end position="372"/>
    </location>
</feature>
<dbReference type="Pfam" id="PF14895">
    <property type="entry name" value="PPPI_inhib"/>
    <property type="match status" value="1"/>
</dbReference>
<accession>A0A9P0C251</accession>
<sequence>MSDDDDESCSPGLYEDGHWVWDDNVQELVFVSDLPPTIVETVQITSKPPMGHIQFRDDVDLIEQVRYRRRYQRKIKPGEPEIVTLQDVKDIVIFTAPLRLLSPMLIQLLHVPTTERFLRALIFCMAYYIQIADEMKTRMVELGTKIRTPSCEILEKAFRDNLADLRVLVAKEYCVMLVGGGDVKKFHHKGPNKKRKSLSDKDARLFETFVCICVQIVFVALGRKSFTIIELEVHRIMKSEIFNSVEHRLKSGYIHAMIPEERDILMGPCVHQCKKLNTKSPLINEVFCQRPIDYRLMGVGTIKYKSLPTRLHYFHFVISAPEEHLMSENITLGIIGLPRTQFDTMLRPVQITSGEATKSKMSMSSRQSQASKQSDKAKSTQTIQRLYPDILLPLKETKEPPLPREFPEYPEAPRPVCEVQHHRWQKRYQKLIKSGRLL</sequence>
<protein>
    <submittedName>
        <fullName evidence="2">Uncharacterized protein</fullName>
    </submittedName>
</protein>
<name>A0A9P0C251_CHRIL</name>
<dbReference type="PANTHER" id="PTHR21055:SF3">
    <property type="entry name" value="PROTEIN PHOSPHATASE 1 REGULATORY SUBUNIT 36"/>
    <property type="match status" value="1"/>
</dbReference>
<gene>
    <name evidence="2" type="ORF">CINC_LOCUS13107</name>
</gene>
<organism evidence="2 3">
    <name type="scientific">Chrysodeixis includens</name>
    <name type="common">Soybean looper</name>
    <name type="synonym">Pseudoplusia includens</name>
    <dbReference type="NCBI Taxonomy" id="689277"/>
    <lineage>
        <taxon>Eukaryota</taxon>
        <taxon>Metazoa</taxon>
        <taxon>Ecdysozoa</taxon>
        <taxon>Arthropoda</taxon>
        <taxon>Hexapoda</taxon>
        <taxon>Insecta</taxon>
        <taxon>Pterygota</taxon>
        <taxon>Neoptera</taxon>
        <taxon>Endopterygota</taxon>
        <taxon>Lepidoptera</taxon>
        <taxon>Glossata</taxon>
        <taxon>Ditrysia</taxon>
        <taxon>Noctuoidea</taxon>
        <taxon>Noctuidae</taxon>
        <taxon>Plusiinae</taxon>
        <taxon>Chrysodeixis</taxon>
    </lineage>
</organism>
<dbReference type="InterPro" id="IPR026142">
    <property type="entry name" value="Pro_pase_1_reg_su_36"/>
</dbReference>
<reference evidence="2" key="1">
    <citation type="submission" date="2021-12" db="EMBL/GenBank/DDBJ databases">
        <authorList>
            <person name="King R."/>
        </authorList>
    </citation>
    <scope>NUCLEOTIDE SEQUENCE</scope>
</reference>
<dbReference type="Proteomes" id="UP001154114">
    <property type="component" value="Chromosome 9"/>
</dbReference>
<evidence type="ECO:0000313" key="2">
    <source>
        <dbReference type="EMBL" id="CAH0628891.1"/>
    </source>
</evidence>
<dbReference type="AlphaFoldDB" id="A0A9P0C251"/>
<proteinExistence type="predicted"/>
<dbReference type="PANTHER" id="PTHR21055">
    <property type="entry name" value="PROTEIN PHOSPHATASE 1 REGULATORY SUBUNIT 36"/>
    <property type="match status" value="1"/>
</dbReference>
<evidence type="ECO:0000256" key="1">
    <source>
        <dbReference type="SAM" id="MobiDB-lite"/>
    </source>
</evidence>
<dbReference type="OrthoDB" id="6724830at2759"/>
<keyword evidence="3" id="KW-1185">Reference proteome</keyword>